<reference evidence="2" key="1">
    <citation type="submission" date="2013-05" db="EMBL/GenBank/DDBJ databases">
        <title>Draft genome sequences of six wheat associated Fusarium spp. isolates.</title>
        <authorList>
            <person name="Moolhuijzen P.M."/>
            <person name="Manners J.M."/>
            <person name="Wilcox S."/>
            <person name="Bellgard M.I."/>
            <person name="Gardiner D.M."/>
        </authorList>
    </citation>
    <scope>NUCLEOTIDE SEQUENCE</scope>
    <source>
        <strain evidence="2">CS3069</strain>
    </source>
</reference>
<gene>
    <name evidence="2" type="ORF">BN850_0098720</name>
</gene>
<evidence type="ECO:0000313" key="2">
    <source>
        <dbReference type="EMBL" id="CEG05172.1"/>
    </source>
</evidence>
<proteinExistence type="predicted"/>
<keyword evidence="1" id="KW-0175">Coiled coil</keyword>
<feature type="coiled-coil region" evidence="1">
    <location>
        <begin position="61"/>
        <end position="95"/>
    </location>
</feature>
<protein>
    <submittedName>
        <fullName evidence="2">WGS project CBMI000000000 data, contig CS3069_c003178</fullName>
    </submittedName>
</protein>
<dbReference type="AlphaFoldDB" id="A0A090MJG7"/>
<name>A0A090MJG7_9HYPO</name>
<comment type="caution">
    <text evidence="2">The sequence shown here is derived from an EMBL/GenBank/DDBJ whole genome shotgun (WGS) entry which is preliminary data.</text>
</comment>
<evidence type="ECO:0000256" key="1">
    <source>
        <dbReference type="SAM" id="Coils"/>
    </source>
</evidence>
<accession>A0A090MJG7</accession>
<sequence>MQALWSRAGQAHRCGCRACETVVSTLGRRVTTAARPRKVTFADIFTACYSSMFATAAIVDAVRKEDRRQELDRQLEETRRELAQLKLRNLEASQRTTSNDSAHHDISLGQMNHLWESIKEIYTNRPFMKEIDKPATIRIDEFLNRVHTEQYECPDQETMDAYRRTDYECLEQAIVREETDDSIPHRRPMNSKQLHNAGRTLNHLIQQLLKRANAHDKSGSPCPSFDEAVELANKSPSGKYLVESNIEMMKKNRVNLNQGLREVVGSTTLSLKEKVGRVCYNLLVSAYPADMHTYNTLIVAFDKHGYKYLSESVVNSFYYYRRLRPTPSTFVAILNHYKNSGNHGQFLRSLACVAGLDGETGAKLRRRLADSYEPSRDGRNKVQTWTQTGDYFWEHAPFDKPLVETTIQGLLHFKLFDQAASFFVSCMRARVTLSTQVIKQLFDECIVALDWRSAVRLIQGFAECVKTWPSMLLGRDQDTAYLISRVHVLLDIAGLRGSSGEVSKSALDNLSISNPGFRRFLSDLAAASSTSQLETQDSTASIIKSSGRRLLQIEALWKEQDLVAKTTRSIESKLLYPDFSQGFRESMASHIGSTAANNVVELNEEIMDLLSRLPRSDRAEQAITECKIFEDTFHLRFGSTLVESGSSVVEGGDSVVEKMQMSRRTMTNEQAGDTSVLLQDDGPDMLSKRKKIAVKRVNAAERKLQATPARLTAWPVTDQHAGYLERASFG</sequence>
<dbReference type="EMBL" id="CBMI010003176">
    <property type="protein sequence ID" value="CEG05172.1"/>
    <property type="molecule type" value="Genomic_DNA"/>
</dbReference>
<organism evidence="2">
    <name type="scientific">Fusarium clavum</name>
    <dbReference type="NCBI Taxonomy" id="2594811"/>
    <lineage>
        <taxon>Eukaryota</taxon>
        <taxon>Fungi</taxon>
        <taxon>Dikarya</taxon>
        <taxon>Ascomycota</taxon>
        <taxon>Pezizomycotina</taxon>
        <taxon>Sordariomycetes</taxon>
        <taxon>Hypocreomycetidae</taxon>
        <taxon>Hypocreales</taxon>
        <taxon>Nectriaceae</taxon>
        <taxon>Fusarium</taxon>
        <taxon>Fusarium incarnatum-equiseti species complex</taxon>
    </lineage>
</organism>